<evidence type="ECO:0000313" key="9">
    <source>
        <dbReference type="Proteomes" id="UP001143480"/>
    </source>
</evidence>
<dbReference type="PANTHER" id="PTHR43214">
    <property type="entry name" value="TWO-COMPONENT RESPONSE REGULATOR"/>
    <property type="match status" value="1"/>
</dbReference>
<sequence>MSDQLPSRVLICDDQEMMRVGLRMVVESQPDLTVVGEAADGFQAVDGAAEHRPDVVLLDVRMPGLDGVTAAGRIRAAQPATRILMLTTFDFDEYVFAALRAGVDGFLVKDAPAAEMLVAIRGVLRGDPMVSPSVTRRLLDRFVTAGPGPLPDARLTRLTDREREVLGLVARGLSNAEIAARLHLGETTVKTHVGRILSKLGVRDRIGAVVWAYESGLSRPGETDGRPDRPARR</sequence>
<organism evidence="8 9">
    <name type="scientific">Dactylosporangium matsuzakiense</name>
    <dbReference type="NCBI Taxonomy" id="53360"/>
    <lineage>
        <taxon>Bacteria</taxon>
        <taxon>Bacillati</taxon>
        <taxon>Actinomycetota</taxon>
        <taxon>Actinomycetes</taxon>
        <taxon>Micromonosporales</taxon>
        <taxon>Micromonosporaceae</taxon>
        <taxon>Dactylosporangium</taxon>
    </lineage>
</organism>
<dbReference type="PROSITE" id="PS50043">
    <property type="entry name" value="HTH_LUXR_2"/>
    <property type="match status" value="1"/>
</dbReference>
<reference evidence="8" key="2">
    <citation type="submission" date="2023-01" db="EMBL/GenBank/DDBJ databases">
        <authorList>
            <person name="Sun Q."/>
            <person name="Evtushenko L."/>
        </authorList>
    </citation>
    <scope>NUCLEOTIDE SEQUENCE</scope>
    <source>
        <strain evidence="8">VKM Ac-1321</strain>
    </source>
</reference>
<dbReference type="Proteomes" id="UP001143480">
    <property type="component" value="Unassembled WGS sequence"/>
</dbReference>
<reference evidence="8" key="1">
    <citation type="journal article" date="2014" name="Int. J. Syst. Evol. Microbiol.">
        <title>Complete genome sequence of Corynebacterium casei LMG S-19264T (=DSM 44701T), isolated from a smear-ripened cheese.</title>
        <authorList>
            <consortium name="US DOE Joint Genome Institute (JGI-PGF)"/>
            <person name="Walter F."/>
            <person name="Albersmeier A."/>
            <person name="Kalinowski J."/>
            <person name="Ruckert C."/>
        </authorList>
    </citation>
    <scope>NUCLEOTIDE SEQUENCE</scope>
    <source>
        <strain evidence="8">VKM Ac-1321</strain>
    </source>
</reference>
<keyword evidence="1 5" id="KW-0597">Phosphoprotein</keyword>
<dbReference type="InterPro" id="IPR058245">
    <property type="entry name" value="NreC/VraR/RcsB-like_REC"/>
</dbReference>
<keyword evidence="4" id="KW-0804">Transcription</keyword>
<dbReference type="Pfam" id="PF00072">
    <property type="entry name" value="Response_reg"/>
    <property type="match status" value="1"/>
</dbReference>
<dbReference type="PANTHER" id="PTHR43214:SF24">
    <property type="entry name" value="TRANSCRIPTIONAL REGULATORY PROTEIN NARL-RELATED"/>
    <property type="match status" value="1"/>
</dbReference>
<dbReference type="InterPro" id="IPR001789">
    <property type="entry name" value="Sig_transdc_resp-reg_receiver"/>
</dbReference>
<dbReference type="InterPro" id="IPR039420">
    <property type="entry name" value="WalR-like"/>
</dbReference>
<dbReference type="CDD" id="cd06170">
    <property type="entry name" value="LuxR_C_like"/>
    <property type="match status" value="1"/>
</dbReference>
<dbReference type="GO" id="GO:0006355">
    <property type="term" value="P:regulation of DNA-templated transcription"/>
    <property type="evidence" value="ECO:0007669"/>
    <property type="project" value="InterPro"/>
</dbReference>
<dbReference type="AlphaFoldDB" id="A0A9W6KT87"/>
<dbReference type="GO" id="GO:0000160">
    <property type="term" value="P:phosphorelay signal transduction system"/>
    <property type="evidence" value="ECO:0007669"/>
    <property type="project" value="InterPro"/>
</dbReference>
<dbReference type="GO" id="GO:0003677">
    <property type="term" value="F:DNA binding"/>
    <property type="evidence" value="ECO:0007669"/>
    <property type="project" value="UniProtKB-KW"/>
</dbReference>
<keyword evidence="9" id="KW-1185">Reference proteome</keyword>
<feature type="domain" description="Response regulatory" evidence="7">
    <location>
        <begin position="8"/>
        <end position="124"/>
    </location>
</feature>
<feature type="modified residue" description="4-aspartylphosphate" evidence="5">
    <location>
        <position position="59"/>
    </location>
</feature>
<dbReference type="SUPFAM" id="SSF46894">
    <property type="entry name" value="C-terminal effector domain of the bipartite response regulators"/>
    <property type="match status" value="1"/>
</dbReference>
<dbReference type="EMBL" id="BSFP01000105">
    <property type="protein sequence ID" value="GLL07667.1"/>
    <property type="molecule type" value="Genomic_DNA"/>
</dbReference>
<keyword evidence="2" id="KW-0805">Transcription regulation</keyword>
<dbReference type="InterPro" id="IPR000792">
    <property type="entry name" value="Tscrpt_reg_LuxR_C"/>
</dbReference>
<evidence type="ECO:0000256" key="4">
    <source>
        <dbReference type="ARBA" id="ARBA00023163"/>
    </source>
</evidence>
<evidence type="ECO:0000256" key="1">
    <source>
        <dbReference type="ARBA" id="ARBA00022553"/>
    </source>
</evidence>
<dbReference type="Pfam" id="PF00196">
    <property type="entry name" value="GerE"/>
    <property type="match status" value="1"/>
</dbReference>
<dbReference type="InterPro" id="IPR011006">
    <property type="entry name" value="CheY-like_superfamily"/>
</dbReference>
<gene>
    <name evidence="8" type="ORF">GCM10017581_094210</name>
</gene>
<evidence type="ECO:0000256" key="5">
    <source>
        <dbReference type="PROSITE-ProRule" id="PRU00169"/>
    </source>
</evidence>
<evidence type="ECO:0000259" key="7">
    <source>
        <dbReference type="PROSITE" id="PS50110"/>
    </source>
</evidence>
<evidence type="ECO:0000256" key="2">
    <source>
        <dbReference type="ARBA" id="ARBA00023015"/>
    </source>
</evidence>
<dbReference type="RefSeq" id="WP_261964515.1">
    <property type="nucleotide sequence ID" value="NZ_BAAAXA010000001.1"/>
</dbReference>
<dbReference type="PROSITE" id="PS50110">
    <property type="entry name" value="RESPONSE_REGULATORY"/>
    <property type="match status" value="1"/>
</dbReference>
<dbReference type="InterPro" id="IPR016032">
    <property type="entry name" value="Sig_transdc_resp-reg_C-effctor"/>
</dbReference>
<comment type="caution">
    <text evidence="8">The sequence shown here is derived from an EMBL/GenBank/DDBJ whole genome shotgun (WGS) entry which is preliminary data.</text>
</comment>
<dbReference type="PROSITE" id="PS00622">
    <property type="entry name" value="HTH_LUXR_1"/>
    <property type="match status" value="1"/>
</dbReference>
<proteinExistence type="predicted"/>
<feature type="domain" description="HTH luxR-type" evidence="6">
    <location>
        <begin position="151"/>
        <end position="216"/>
    </location>
</feature>
<evidence type="ECO:0000256" key="3">
    <source>
        <dbReference type="ARBA" id="ARBA00023125"/>
    </source>
</evidence>
<evidence type="ECO:0000259" key="6">
    <source>
        <dbReference type="PROSITE" id="PS50043"/>
    </source>
</evidence>
<dbReference type="SUPFAM" id="SSF52172">
    <property type="entry name" value="CheY-like"/>
    <property type="match status" value="1"/>
</dbReference>
<protein>
    <submittedName>
        <fullName evidence="8">DNA-binding response regulator</fullName>
    </submittedName>
</protein>
<dbReference type="PRINTS" id="PR00038">
    <property type="entry name" value="HTHLUXR"/>
</dbReference>
<keyword evidence="3 8" id="KW-0238">DNA-binding</keyword>
<dbReference type="CDD" id="cd17535">
    <property type="entry name" value="REC_NarL-like"/>
    <property type="match status" value="1"/>
</dbReference>
<evidence type="ECO:0000313" key="8">
    <source>
        <dbReference type="EMBL" id="GLL07667.1"/>
    </source>
</evidence>
<dbReference type="SMART" id="SM00421">
    <property type="entry name" value="HTH_LUXR"/>
    <property type="match status" value="1"/>
</dbReference>
<name>A0A9W6KT87_9ACTN</name>
<dbReference type="Gene3D" id="3.40.50.2300">
    <property type="match status" value="1"/>
</dbReference>
<accession>A0A9W6KT87</accession>
<dbReference type="SMART" id="SM00448">
    <property type="entry name" value="REC"/>
    <property type="match status" value="1"/>
</dbReference>